<proteinExistence type="predicted"/>
<dbReference type="InterPro" id="IPR035959">
    <property type="entry name" value="RutC-like_sf"/>
</dbReference>
<dbReference type="EMBL" id="BAABHD010000080">
    <property type="protein sequence ID" value="GAA4466042.1"/>
    <property type="molecule type" value="Genomic_DNA"/>
</dbReference>
<dbReference type="Pfam" id="PF14588">
    <property type="entry name" value="YjgF_endoribonc"/>
    <property type="match status" value="1"/>
</dbReference>
<dbReference type="Gene3D" id="3.30.1330.40">
    <property type="entry name" value="RutC-like"/>
    <property type="match status" value="1"/>
</dbReference>
<feature type="domain" description="Endoribonuclease L-PSP/chorismate mutase-like" evidence="1">
    <location>
        <begin position="6"/>
        <end position="124"/>
    </location>
</feature>
<accession>A0ABP8NEJ8</accession>
<dbReference type="RefSeq" id="WP_345247762.1">
    <property type="nucleotide sequence ID" value="NZ_BAABHD010000080.1"/>
</dbReference>
<dbReference type="PANTHER" id="PTHR43760:SF1">
    <property type="entry name" value="ENDORIBONUCLEASE L-PSP_CHORISMATE MUTASE-LIKE DOMAIN-CONTAINING PROTEIN"/>
    <property type="match status" value="1"/>
</dbReference>
<dbReference type="PANTHER" id="PTHR43760">
    <property type="entry name" value="ENDORIBONUCLEASE-RELATED"/>
    <property type="match status" value="1"/>
</dbReference>
<evidence type="ECO:0000313" key="3">
    <source>
        <dbReference type="Proteomes" id="UP001501175"/>
    </source>
</evidence>
<keyword evidence="3" id="KW-1185">Reference proteome</keyword>
<dbReference type="CDD" id="cd02199">
    <property type="entry name" value="YjgF_YER057c_UK114_like_1"/>
    <property type="match status" value="1"/>
</dbReference>
<dbReference type="SUPFAM" id="SSF55298">
    <property type="entry name" value="YjgF-like"/>
    <property type="match status" value="1"/>
</dbReference>
<reference evidence="3" key="1">
    <citation type="journal article" date="2019" name="Int. J. Syst. Evol. Microbiol.">
        <title>The Global Catalogue of Microorganisms (GCM) 10K type strain sequencing project: providing services to taxonomists for standard genome sequencing and annotation.</title>
        <authorList>
            <consortium name="The Broad Institute Genomics Platform"/>
            <consortium name="The Broad Institute Genome Sequencing Center for Infectious Disease"/>
            <person name="Wu L."/>
            <person name="Ma J."/>
        </authorList>
    </citation>
    <scope>NUCLEOTIDE SEQUENCE [LARGE SCALE GENOMIC DNA]</scope>
    <source>
        <strain evidence="3">JCM 17927</strain>
    </source>
</reference>
<evidence type="ECO:0000313" key="2">
    <source>
        <dbReference type="EMBL" id="GAA4466042.1"/>
    </source>
</evidence>
<comment type="caution">
    <text evidence="2">The sequence shown here is derived from an EMBL/GenBank/DDBJ whole genome shotgun (WGS) entry which is preliminary data.</text>
</comment>
<dbReference type="Proteomes" id="UP001501175">
    <property type="component" value="Unassembled WGS sequence"/>
</dbReference>
<sequence>MTPDERFARLGLSLPPAPKPMGVYKPCLRVHLFLYVSGHGTVKDDGSRIIGKVGVDMDADEAKLAARQVGLAILSTIKANLGSLNRIKRVIKVLGMVNATPDFERHPYVINGCSELFAAVWGEENGVGVRSAVGMGSLPENIPVEIEAVFELAS</sequence>
<name>A0ABP8NEJ8_9BACT</name>
<protein>
    <submittedName>
        <fullName evidence="2">RidA family protein</fullName>
    </submittedName>
</protein>
<dbReference type="InterPro" id="IPR013813">
    <property type="entry name" value="Endoribo_LPSP/chorism_mut-like"/>
</dbReference>
<evidence type="ECO:0000259" key="1">
    <source>
        <dbReference type="Pfam" id="PF14588"/>
    </source>
</evidence>
<gene>
    <name evidence="2" type="ORF">GCM10023189_47600</name>
</gene>
<organism evidence="2 3">
    <name type="scientific">Nibrella saemangeumensis</name>
    <dbReference type="NCBI Taxonomy" id="1084526"/>
    <lineage>
        <taxon>Bacteria</taxon>
        <taxon>Pseudomonadati</taxon>
        <taxon>Bacteroidota</taxon>
        <taxon>Cytophagia</taxon>
        <taxon>Cytophagales</taxon>
        <taxon>Spirosomataceae</taxon>
        <taxon>Nibrella</taxon>
    </lineage>
</organism>